<reference evidence="6 7" key="1">
    <citation type="submission" date="2021-01" db="EMBL/GenBank/DDBJ databases">
        <title>Biogeographic distribution of Paracoccus.</title>
        <authorList>
            <person name="Hollensteiner J."/>
            <person name="Leineberger J."/>
            <person name="Brinkhoff T."/>
            <person name="Daniel R."/>
        </authorList>
    </citation>
    <scope>NUCLEOTIDE SEQUENCE [LARGE SCALE GENOMIC DNA]</scope>
    <source>
        <strain evidence="6 7">DSM 18447</strain>
    </source>
</reference>
<dbReference type="Gene3D" id="1.10.357.10">
    <property type="entry name" value="Tetracycline Repressor, domain 2"/>
    <property type="match status" value="1"/>
</dbReference>
<dbReference type="RefSeq" id="WP_076527843.1">
    <property type="nucleotide sequence ID" value="NZ_CP067140.1"/>
</dbReference>
<name>A0ABY7S6X7_9RHOB</name>
<dbReference type="InterPro" id="IPR001647">
    <property type="entry name" value="HTH_TetR"/>
</dbReference>
<dbReference type="InterPro" id="IPR049445">
    <property type="entry name" value="TetR_SbtR-like_C"/>
</dbReference>
<protein>
    <submittedName>
        <fullName evidence="6">TetR/AcrR family transcriptional regulator</fullName>
    </submittedName>
</protein>
<evidence type="ECO:0000313" key="6">
    <source>
        <dbReference type="EMBL" id="WCR02748.1"/>
    </source>
</evidence>
<dbReference type="Pfam" id="PF00440">
    <property type="entry name" value="TetR_N"/>
    <property type="match status" value="1"/>
</dbReference>
<gene>
    <name evidence="6" type="ORF">JHX88_18215</name>
</gene>
<evidence type="ECO:0000256" key="4">
    <source>
        <dbReference type="PROSITE-ProRule" id="PRU00335"/>
    </source>
</evidence>
<feature type="domain" description="HTH tetR-type" evidence="5">
    <location>
        <begin position="17"/>
        <end position="76"/>
    </location>
</feature>
<feature type="DNA-binding region" description="H-T-H motif" evidence="4">
    <location>
        <begin position="39"/>
        <end position="58"/>
    </location>
</feature>
<dbReference type="InterPro" id="IPR050109">
    <property type="entry name" value="HTH-type_TetR-like_transc_reg"/>
</dbReference>
<dbReference type="EMBL" id="CP067140">
    <property type="protein sequence ID" value="WCR02748.1"/>
    <property type="molecule type" value="Genomic_DNA"/>
</dbReference>
<organism evidence="6 7">
    <name type="scientific">Paracoccus saliphilus</name>
    <dbReference type="NCBI Taxonomy" id="405559"/>
    <lineage>
        <taxon>Bacteria</taxon>
        <taxon>Pseudomonadati</taxon>
        <taxon>Pseudomonadota</taxon>
        <taxon>Alphaproteobacteria</taxon>
        <taxon>Rhodobacterales</taxon>
        <taxon>Paracoccaceae</taxon>
        <taxon>Paracoccus</taxon>
    </lineage>
</organism>
<dbReference type="SUPFAM" id="SSF48498">
    <property type="entry name" value="Tetracyclin repressor-like, C-terminal domain"/>
    <property type="match status" value="1"/>
</dbReference>
<dbReference type="Proteomes" id="UP001215549">
    <property type="component" value="Chromosome"/>
</dbReference>
<proteinExistence type="predicted"/>
<evidence type="ECO:0000259" key="5">
    <source>
        <dbReference type="PROSITE" id="PS50977"/>
    </source>
</evidence>
<evidence type="ECO:0000256" key="2">
    <source>
        <dbReference type="ARBA" id="ARBA00023125"/>
    </source>
</evidence>
<keyword evidence="7" id="KW-1185">Reference proteome</keyword>
<dbReference type="InterPro" id="IPR009057">
    <property type="entry name" value="Homeodomain-like_sf"/>
</dbReference>
<keyword evidence="2 4" id="KW-0238">DNA-binding</keyword>
<keyword evidence="3" id="KW-0804">Transcription</keyword>
<accession>A0ABY7S6X7</accession>
<evidence type="ECO:0000313" key="7">
    <source>
        <dbReference type="Proteomes" id="UP001215549"/>
    </source>
</evidence>
<sequence>MTEVIATVRRKARADGQRNRAMILEAAKRVLTEKGASASLDDIAQAAGVGNGTLYRHFPTRAALVETVCREDARELVDLATHLAATNSPLEALSAWMDAFVGCVATKQIIAEATSALLSTSLDSKDSSCADVGAALAMLFDRAVAEGHIRGDIDPLDLVRAVTGVATVNPHSDWENNAKCLIGAVIAGLGSSSSA</sequence>
<dbReference type="PROSITE" id="PS50977">
    <property type="entry name" value="HTH_TETR_2"/>
    <property type="match status" value="1"/>
</dbReference>
<dbReference type="PANTHER" id="PTHR30055">
    <property type="entry name" value="HTH-TYPE TRANSCRIPTIONAL REGULATOR RUTR"/>
    <property type="match status" value="1"/>
</dbReference>
<dbReference type="InterPro" id="IPR036271">
    <property type="entry name" value="Tet_transcr_reg_TetR-rel_C_sf"/>
</dbReference>
<evidence type="ECO:0000256" key="3">
    <source>
        <dbReference type="ARBA" id="ARBA00023163"/>
    </source>
</evidence>
<keyword evidence="1" id="KW-0805">Transcription regulation</keyword>
<dbReference type="PRINTS" id="PR00455">
    <property type="entry name" value="HTHTETR"/>
</dbReference>
<evidence type="ECO:0000256" key="1">
    <source>
        <dbReference type="ARBA" id="ARBA00023015"/>
    </source>
</evidence>
<dbReference type="PANTHER" id="PTHR30055:SF234">
    <property type="entry name" value="HTH-TYPE TRANSCRIPTIONAL REGULATOR BETI"/>
    <property type="match status" value="1"/>
</dbReference>
<dbReference type="Pfam" id="PF21597">
    <property type="entry name" value="TetR_C_43"/>
    <property type="match status" value="1"/>
</dbReference>
<dbReference type="SUPFAM" id="SSF46689">
    <property type="entry name" value="Homeodomain-like"/>
    <property type="match status" value="1"/>
</dbReference>